<dbReference type="Pfam" id="PF13520">
    <property type="entry name" value="AA_permease_2"/>
    <property type="match status" value="1"/>
</dbReference>
<feature type="transmembrane region" description="Helical" evidence="6">
    <location>
        <begin position="12"/>
        <end position="33"/>
    </location>
</feature>
<dbReference type="InterPro" id="IPR018247">
    <property type="entry name" value="EF_Hand_1_Ca_BS"/>
</dbReference>
<dbReference type="InterPro" id="IPR002293">
    <property type="entry name" value="AA/rel_permease1"/>
</dbReference>
<dbReference type="Proteomes" id="UP000199073">
    <property type="component" value="Unassembled WGS sequence"/>
</dbReference>
<protein>
    <submittedName>
        <fullName evidence="7">Amino acid/polyamine/organocation transporter, APC superfamily</fullName>
    </submittedName>
</protein>
<accession>A0A1H0T051</accession>
<feature type="transmembrane region" description="Helical" evidence="6">
    <location>
        <begin position="167"/>
        <end position="187"/>
    </location>
</feature>
<evidence type="ECO:0000313" key="8">
    <source>
        <dbReference type="Proteomes" id="UP000199073"/>
    </source>
</evidence>
<feature type="transmembrane region" description="Helical" evidence="6">
    <location>
        <begin position="245"/>
        <end position="270"/>
    </location>
</feature>
<feature type="transmembrane region" description="Helical" evidence="6">
    <location>
        <begin position="295"/>
        <end position="322"/>
    </location>
</feature>
<feature type="transmembrane region" description="Helical" evidence="6">
    <location>
        <begin position="367"/>
        <end position="389"/>
    </location>
</feature>
<dbReference type="STRING" id="91360.SAMN05660330_02890"/>
<evidence type="ECO:0000256" key="5">
    <source>
        <dbReference type="ARBA" id="ARBA00023136"/>
    </source>
</evidence>
<feature type="transmembrane region" description="Helical" evidence="6">
    <location>
        <begin position="45"/>
        <end position="68"/>
    </location>
</feature>
<dbReference type="PIRSF" id="PIRSF006060">
    <property type="entry name" value="AA_transporter"/>
    <property type="match status" value="1"/>
</dbReference>
<gene>
    <name evidence="7" type="ORF">SAMN05660330_02890</name>
</gene>
<dbReference type="OrthoDB" id="138827at2"/>
<feature type="transmembrane region" description="Helical" evidence="6">
    <location>
        <begin position="207"/>
        <end position="225"/>
    </location>
</feature>
<dbReference type="EMBL" id="FNJI01000021">
    <property type="protein sequence ID" value="SDP47487.1"/>
    <property type="molecule type" value="Genomic_DNA"/>
</dbReference>
<feature type="transmembrane region" description="Helical" evidence="6">
    <location>
        <begin position="409"/>
        <end position="430"/>
    </location>
</feature>
<comment type="subcellular location">
    <subcellularLocation>
        <location evidence="1">Cell membrane</location>
        <topology evidence="1">Multi-pass membrane protein</topology>
    </subcellularLocation>
</comment>
<evidence type="ECO:0000256" key="6">
    <source>
        <dbReference type="SAM" id="Phobius"/>
    </source>
</evidence>
<keyword evidence="4 6" id="KW-1133">Transmembrane helix</keyword>
<evidence type="ECO:0000313" key="7">
    <source>
        <dbReference type="EMBL" id="SDP47487.1"/>
    </source>
</evidence>
<proteinExistence type="predicted"/>
<reference evidence="7 8" key="1">
    <citation type="submission" date="2016-10" db="EMBL/GenBank/DDBJ databases">
        <authorList>
            <person name="de Groot N.N."/>
        </authorList>
    </citation>
    <scope>NUCLEOTIDE SEQUENCE [LARGE SCALE GENOMIC DNA]</scope>
    <source>
        <strain evidence="7 8">DSM 12130</strain>
    </source>
</reference>
<evidence type="ECO:0000256" key="4">
    <source>
        <dbReference type="ARBA" id="ARBA00022989"/>
    </source>
</evidence>
<feature type="transmembrane region" description="Helical" evidence="6">
    <location>
        <begin position="436"/>
        <end position="452"/>
    </location>
</feature>
<dbReference type="AlphaFoldDB" id="A0A1H0T051"/>
<dbReference type="InterPro" id="IPR050367">
    <property type="entry name" value="APC_superfamily"/>
</dbReference>
<name>A0A1H0T051_9BACT</name>
<keyword evidence="8" id="KW-1185">Reference proteome</keyword>
<dbReference type="PROSITE" id="PS00018">
    <property type="entry name" value="EF_HAND_1"/>
    <property type="match status" value="1"/>
</dbReference>
<feature type="transmembrane region" description="Helical" evidence="6">
    <location>
        <begin position="343"/>
        <end position="361"/>
    </location>
</feature>
<dbReference type="Gene3D" id="1.20.1740.10">
    <property type="entry name" value="Amino acid/polyamine transporter I"/>
    <property type="match status" value="1"/>
</dbReference>
<feature type="transmembrane region" description="Helical" evidence="6">
    <location>
        <begin position="128"/>
        <end position="155"/>
    </location>
</feature>
<organism evidence="7 8">
    <name type="scientific">Desulforhopalus singaporensis</name>
    <dbReference type="NCBI Taxonomy" id="91360"/>
    <lineage>
        <taxon>Bacteria</taxon>
        <taxon>Pseudomonadati</taxon>
        <taxon>Thermodesulfobacteriota</taxon>
        <taxon>Desulfobulbia</taxon>
        <taxon>Desulfobulbales</taxon>
        <taxon>Desulfocapsaceae</taxon>
        <taxon>Desulforhopalus</taxon>
    </lineage>
</organism>
<keyword evidence="2" id="KW-1003">Cell membrane</keyword>
<dbReference type="PANTHER" id="PTHR42770:SF7">
    <property type="entry name" value="MEMBRANE PROTEIN"/>
    <property type="match status" value="1"/>
</dbReference>
<dbReference type="PANTHER" id="PTHR42770">
    <property type="entry name" value="AMINO ACID TRANSPORTER-RELATED"/>
    <property type="match status" value="1"/>
</dbReference>
<evidence type="ECO:0000256" key="1">
    <source>
        <dbReference type="ARBA" id="ARBA00004651"/>
    </source>
</evidence>
<keyword evidence="5 6" id="KW-0472">Membrane</keyword>
<keyword evidence="3 6" id="KW-0812">Transmembrane</keyword>
<feature type="transmembrane region" description="Helical" evidence="6">
    <location>
        <begin position="89"/>
        <end position="108"/>
    </location>
</feature>
<dbReference type="GO" id="GO:0005886">
    <property type="term" value="C:plasma membrane"/>
    <property type="evidence" value="ECO:0007669"/>
    <property type="project" value="UniProtKB-SubCell"/>
</dbReference>
<dbReference type="GO" id="GO:0022857">
    <property type="term" value="F:transmembrane transporter activity"/>
    <property type="evidence" value="ECO:0007669"/>
    <property type="project" value="InterPro"/>
</dbReference>
<dbReference type="RefSeq" id="WP_092224052.1">
    <property type="nucleotide sequence ID" value="NZ_FNJI01000021.1"/>
</dbReference>
<evidence type="ECO:0000256" key="3">
    <source>
        <dbReference type="ARBA" id="ARBA00022692"/>
    </source>
</evidence>
<evidence type="ECO:0000256" key="2">
    <source>
        <dbReference type="ARBA" id="ARBA00022475"/>
    </source>
</evidence>
<sequence length="490" mass="52391">MTQEKRVVLEKSISPVGVLALAIGSIIGWGSFILPGTMMEQSGPVGAAIGITLGGLAMLVIAKSYGYMVQKVPVSGGEFAYAYNGFGRYHAYICGWFLTLGYLSIVPLNATALSLLAKFVAPDVFARGYLYTIAGSEIYAGEVGLASAAIMIFGYLNYRGSKAVTNVQVYMVGLLVAAVFLIAGGAGFTDISSFTHLTPGFNPEVPAIAGVVGILAIAPFLFVGFDTIPQAAEEYDFPPARANLLIMVSIIVGGLMYILVLLATGVVFPWQELIEAKHVWPTGYAMQAAIGKVGIWFLVIAISMGICTGINGFYMATSRLLFSMGRAKVLPAWFIGVDEKSGVPKNAVLFTAALALMAPWFGRNVIIWVVDMAALGTAFGYMYTCFGAYRETKKADGAEVEIPIKSTTALMGALVSFGVLLLLCVPGSPGFMAEESWYACGIWVMMGGLFYLSQAKKYSSLTDGELDYLILDKSRDVSGDDLVSYRELRN</sequence>